<gene>
    <name evidence="2" type="ORF">FNB15_14100</name>
</gene>
<sequence>MPDGYVLEDQVGHLIRRAHQRHTALFVAMIGDEQITTTQYAALVKLYQMGELSQNHLGRLTAMDPATIQGVIRRLTLRKLISHRPDKNDKRRRCLSLTSGGRDLVGRLLGNGPKVSKATLDPLSPAEQQQFVALLKRLT</sequence>
<dbReference type="Gene3D" id="1.10.10.10">
    <property type="entry name" value="Winged helix-like DNA-binding domain superfamily/Winged helix DNA-binding domain"/>
    <property type="match status" value="1"/>
</dbReference>
<feature type="domain" description="HTH marR-type" evidence="1">
    <location>
        <begin position="8"/>
        <end position="139"/>
    </location>
</feature>
<dbReference type="PROSITE" id="PS50995">
    <property type="entry name" value="HTH_MARR_2"/>
    <property type="match status" value="1"/>
</dbReference>
<evidence type="ECO:0000313" key="2">
    <source>
        <dbReference type="EMBL" id="QDO99773.1"/>
    </source>
</evidence>
<dbReference type="InterPro" id="IPR000835">
    <property type="entry name" value="HTH_MarR-typ"/>
</dbReference>
<dbReference type="AlphaFoldDB" id="A0A516H7M9"/>
<dbReference type="Proteomes" id="UP000317496">
    <property type="component" value="Chromosome"/>
</dbReference>
<dbReference type="PANTHER" id="PTHR33164:SF95">
    <property type="entry name" value="TRANSCRIPTIONAL REGULATOR"/>
    <property type="match status" value="1"/>
</dbReference>
<reference evidence="2 3" key="1">
    <citation type="submission" date="2019-07" db="EMBL/GenBank/DDBJ databases">
        <title>Genome sequencing for Ferrovibrio sp. K5.</title>
        <authorList>
            <person name="Park S.-J."/>
        </authorList>
    </citation>
    <scope>NUCLEOTIDE SEQUENCE [LARGE SCALE GENOMIC DNA]</scope>
    <source>
        <strain evidence="2 3">K5</strain>
    </source>
</reference>
<dbReference type="InterPro" id="IPR036388">
    <property type="entry name" value="WH-like_DNA-bd_sf"/>
</dbReference>
<organism evidence="2 3">
    <name type="scientific">Ferrovibrio terrae</name>
    <dbReference type="NCBI Taxonomy" id="2594003"/>
    <lineage>
        <taxon>Bacteria</taxon>
        <taxon>Pseudomonadati</taxon>
        <taxon>Pseudomonadota</taxon>
        <taxon>Alphaproteobacteria</taxon>
        <taxon>Rhodospirillales</taxon>
        <taxon>Rhodospirillaceae</taxon>
        <taxon>Ferrovibrio</taxon>
    </lineage>
</organism>
<accession>A0A516H7M9</accession>
<protein>
    <submittedName>
        <fullName evidence="2">Winged helix-turn-helix transcriptional regulator</fullName>
    </submittedName>
</protein>
<dbReference type="OrthoDB" id="9814496at2"/>
<dbReference type="KEGG" id="fer:FNB15_14100"/>
<dbReference type="InterPro" id="IPR036390">
    <property type="entry name" value="WH_DNA-bd_sf"/>
</dbReference>
<evidence type="ECO:0000313" key="3">
    <source>
        <dbReference type="Proteomes" id="UP000317496"/>
    </source>
</evidence>
<dbReference type="PANTHER" id="PTHR33164">
    <property type="entry name" value="TRANSCRIPTIONAL REGULATOR, MARR FAMILY"/>
    <property type="match status" value="1"/>
</dbReference>
<dbReference type="SMART" id="SM00347">
    <property type="entry name" value="HTH_MARR"/>
    <property type="match status" value="1"/>
</dbReference>
<dbReference type="EMBL" id="CP041636">
    <property type="protein sequence ID" value="QDO99773.1"/>
    <property type="molecule type" value="Genomic_DNA"/>
</dbReference>
<dbReference type="GO" id="GO:0006950">
    <property type="term" value="P:response to stress"/>
    <property type="evidence" value="ECO:0007669"/>
    <property type="project" value="TreeGrafter"/>
</dbReference>
<proteinExistence type="predicted"/>
<keyword evidence="3" id="KW-1185">Reference proteome</keyword>
<dbReference type="PRINTS" id="PR00598">
    <property type="entry name" value="HTHMARR"/>
</dbReference>
<dbReference type="Pfam" id="PF01047">
    <property type="entry name" value="MarR"/>
    <property type="match status" value="1"/>
</dbReference>
<dbReference type="GO" id="GO:0003700">
    <property type="term" value="F:DNA-binding transcription factor activity"/>
    <property type="evidence" value="ECO:0007669"/>
    <property type="project" value="InterPro"/>
</dbReference>
<evidence type="ECO:0000259" key="1">
    <source>
        <dbReference type="PROSITE" id="PS50995"/>
    </source>
</evidence>
<dbReference type="InterPro" id="IPR039422">
    <property type="entry name" value="MarR/SlyA-like"/>
</dbReference>
<name>A0A516H7M9_9PROT</name>
<dbReference type="SUPFAM" id="SSF46785">
    <property type="entry name" value="Winged helix' DNA-binding domain"/>
    <property type="match status" value="1"/>
</dbReference>